<accession>A0A2P5F6B5</accession>
<comment type="caution">
    <text evidence="1">The sequence shown here is derived from an EMBL/GenBank/DDBJ whole genome shotgun (WGS) entry which is preliminary data.</text>
</comment>
<reference evidence="2" key="1">
    <citation type="submission" date="2016-06" db="EMBL/GenBank/DDBJ databases">
        <title>Parallel loss of symbiosis genes in relatives of nitrogen-fixing non-legume Parasponia.</title>
        <authorList>
            <person name="Van Velzen R."/>
            <person name="Holmer R."/>
            <person name="Bu F."/>
            <person name="Rutten L."/>
            <person name="Van Zeijl A."/>
            <person name="Liu W."/>
            <person name="Santuari L."/>
            <person name="Cao Q."/>
            <person name="Sharma T."/>
            <person name="Shen D."/>
            <person name="Roswanjaya Y."/>
            <person name="Wardhani T."/>
            <person name="Kalhor M.S."/>
            <person name="Jansen J."/>
            <person name="Van den Hoogen J."/>
            <person name="Gungor B."/>
            <person name="Hartog M."/>
            <person name="Hontelez J."/>
            <person name="Verver J."/>
            <person name="Yang W.-C."/>
            <person name="Schijlen E."/>
            <person name="Repin R."/>
            <person name="Schilthuizen M."/>
            <person name="Schranz E."/>
            <person name="Heidstra R."/>
            <person name="Miyata K."/>
            <person name="Fedorova E."/>
            <person name="Kohlen W."/>
            <person name="Bisseling T."/>
            <person name="Smit S."/>
            <person name="Geurts R."/>
        </authorList>
    </citation>
    <scope>NUCLEOTIDE SEQUENCE [LARGE SCALE GENOMIC DNA]</scope>
    <source>
        <strain evidence="2">cv. RG33-2</strain>
    </source>
</reference>
<sequence length="131" mass="14823">LCQDIRDAITTLCKPVCKNSVKGERTKSVKKDEIVEKKELIKSVEEDNFINERVIESNKKDNSSIAEIIITSPPCDPSPHKFSIPKVSLGSNVHLFNFLSNVNIGLVFNEIDMFIYRDVPRLPVFSPMSIM</sequence>
<dbReference type="InParanoid" id="A0A2P5F6B5"/>
<dbReference type="AlphaFoldDB" id="A0A2P5F6B5"/>
<feature type="non-terminal residue" evidence="1">
    <location>
        <position position="1"/>
    </location>
</feature>
<gene>
    <name evidence="1" type="ORF">TorRG33x02_108860</name>
</gene>
<protein>
    <submittedName>
        <fullName evidence="1">Uncharacterized protein</fullName>
    </submittedName>
</protein>
<proteinExistence type="predicted"/>
<dbReference type="Proteomes" id="UP000237000">
    <property type="component" value="Unassembled WGS sequence"/>
</dbReference>
<dbReference type="EMBL" id="JXTC01000059">
    <property type="protein sequence ID" value="PON93315.1"/>
    <property type="molecule type" value="Genomic_DNA"/>
</dbReference>
<organism evidence="1 2">
    <name type="scientific">Trema orientale</name>
    <name type="common">Charcoal tree</name>
    <name type="synonym">Celtis orientalis</name>
    <dbReference type="NCBI Taxonomy" id="63057"/>
    <lineage>
        <taxon>Eukaryota</taxon>
        <taxon>Viridiplantae</taxon>
        <taxon>Streptophyta</taxon>
        <taxon>Embryophyta</taxon>
        <taxon>Tracheophyta</taxon>
        <taxon>Spermatophyta</taxon>
        <taxon>Magnoliopsida</taxon>
        <taxon>eudicotyledons</taxon>
        <taxon>Gunneridae</taxon>
        <taxon>Pentapetalae</taxon>
        <taxon>rosids</taxon>
        <taxon>fabids</taxon>
        <taxon>Rosales</taxon>
        <taxon>Cannabaceae</taxon>
        <taxon>Trema</taxon>
    </lineage>
</organism>
<evidence type="ECO:0000313" key="2">
    <source>
        <dbReference type="Proteomes" id="UP000237000"/>
    </source>
</evidence>
<evidence type="ECO:0000313" key="1">
    <source>
        <dbReference type="EMBL" id="PON93315.1"/>
    </source>
</evidence>
<name>A0A2P5F6B5_TREOI</name>
<keyword evidence="2" id="KW-1185">Reference proteome</keyword>